<evidence type="ECO:0000256" key="4">
    <source>
        <dbReference type="ARBA" id="ARBA00023242"/>
    </source>
</evidence>
<keyword evidence="7" id="KW-1185">Reference proteome</keyword>
<proteinExistence type="inferred from homology"/>
<dbReference type="RefSeq" id="XP_067805110.1">
    <property type="nucleotide sequence ID" value="XM_067946319.1"/>
</dbReference>
<gene>
    <name evidence="6" type="ORF">BdWA1_001277</name>
</gene>
<dbReference type="Proteomes" id="UP001214638">
    <property type="component" value="Unassembled WGS sequence"/>
</dbReference>
<evidence type="ECO:0000256" key="1">
    <source>
        <dbReference type="ARBA" id="ARBA00004123"/>
    </source>
</evidence>
<dbReference type="GeneID" id="94335575"/>
<evidence type="ECO:0000259" key="5">
    <source>
        <dbReference type="Pfam" id="PF05179"/>
    </source>
</evidence>
<dbReference type="InterPro" id="IPR007852">
    <property type="entry name" value="Cdc73/Parafibromin"/>
</dbReference>
<dbReference type="PANTHER" id="PTHR12466:SF8">
    <property type="entry name" value="PARAFIBROMIN"/>
    <property type="match status" value="1"/>
</dbReference>
<dbReference type="InterPro" id="IPR031336">
    <property type="entry name" value="CDC73_C"/>
</dbReference>
<dbReference type="EMBL" id="JALLKP010000001">
    <property type="protein sequence ID" value="KAK2198268.1"/>
    <property type="molecule type" value="Genomic_DNA"/>
</dbReference>
<accession>A0AAD9PPG3</accession>
<dbReference type="GO" id="GO:0000993">
    <property type="term" value="F:RNA polymerase II complex binding"/>
    <property type="evidence" value="ECO:0007669"/>
    <property type="project" value="TreeGrafter"/>
</dbReference>
<name>A0AAD9PPG3_9APIC</name>
<keyword evidence="6" id="KW-0131">Cell cycle</keyword>
<evidence type="ECO:0000313" key="6">
    <source>
        <dbReference type="EMBL" id="KAK2198268.1"/>
    </source>
</evidence>
<evidence type="ECO:0000256" key="3">
    <source>
        <dbReference type="ARBA" id="ARBA00023163"/>
    </source>
</evidence>
<dbReference type="PANTHER" id="PTHR12466">
    <property type="entry name" value="CDC73 DOMAIN PROTEIN"/>
    <property type="match status" value="1"/>
</dbReference>
<comment type="similarity">
    <text evidence="2">Belongs to the CDC73 family.</text>
</comment>
<dbReference type="Pfam" id="PF05179">
    <property type="entry name" value="CDC73_C"/>
    <property type="match status" value="1"/>
</dbReference>
<keyword evidence="4" id="KW-0539">Nucleus</keyword>
<organism evidence="6 7">
    <name type="scientific">Babesia duncani</name>
    <dbReference type="NCBI Taxonomy" id="323732"/>
    <lineage>
        <taxon>Eukaryota</taxon>
        <taxon>Sar</taxon>
        <taxon>Alveolata</taxon>
        <taxon>Apicomplexa</taxon>
        <taxon>Aconoidasida</taxon>
        <taxon>Piroplasmida</taxon>
        <taxon>Babesiidae</taxon>
        <taxon>Babesia</taxon>
    </lineage>
</organism>
<dbReference type="KEGG" id="bdw:94335575"/>
<sequence length="460" mass="52733">MERVVLTTDDYWDVKSKVSENDNFWENKPTTESVNLLRHILNDNYNVAYTRDSNGIVVFEIPENNIKFNLLAPSGLTNRKGETYVIGDIILLITIKREEYTYTFVTKQGFKYINVLERDRIKSILEEPVAATELLDAKVQYEAINNNESAIIPGTAPQQQTHSRVPKINVKDVIEGAFARIDKSIETLAGINQEIDPLQHKNVLHEYRTHVVVAANIIEKPIRTRNTAITVHGEGFERILQKADCLAVSKRDSSSIKVKEPRTAVKLVTTQAKYRVVDEICYKYRQKPIIIVPSGTMSIVVKSNIRQLLEQHQFIDPQEALKTGGPLNSSHPMNAIEIVHNIANKPVKFRVVENSYISKFTSTDWISVVCVILNIKGKRWQFQGYPFESFVDLFLTIKGVLFAYDADTIPSEMGTWDIKVLRISRSHRHHDAAISGEFWQCIDDFMLQRRQRKIHQTKKL</sequence>
<comment type="subcellular location">
    <subcellularLocation>
        <location evidence="1">Nucleus</location>
    </subcellularLocation>
</comment>
<dbReference type="GO" id="GO:0032968">
    <property type="term" value="P:positive regulation of transcription elongation by RNA polymerase II"/>
    <property type="evidence" value="ECO:0007669"/>
    <property type="project" value="TreeGrafter"/>
</dbReference>
<keyword evidence="3" id="KW-0804">Transcription</keyword>
<reference evidence="6" key="1">
    <citation type="journal article" date="2023" name="Nat. Microbiol.">
        <title>Babesia duncani multi-omics identifies virulence factors and drug targets.</title>
        <authorList>
            <person name="Singh P."/>
            <person name="Lonardi S."/>
            <person name="Liang Q."/>
            <person name="Vydyam P."/>
            <person name="Khabirova E."/>
            <person name="Fang T."/>
            <person name="Gihaz S."/>
            <person name="Thekkiniath J."/>
            <person name="Munshi M."/>
            <person name="Abel S."/>
            <person name="Ciampossin L."/>
            <person name="Batugedara G."/>
            <person name="Gupta M."/>
            <person name="Lu X.M."/>
            <person name="Lenz T."/>
            <person name="Chakravarty S."/>
            <person name="Cornillot E."/>
            <person name="Hu Y."/>
            <person name="Ma W."/>
            <person name="Gonzalez L.M."/>
            <person name="Sanchez S."/>
            <person name="Estrada K."/>
            <person name="Sanchez-Flores A."/>
            <person name="Montero E."/>
            <person name="Harb O.S."/>
            <person name="Le Roch K.G."/>
            <person name="Mamoun C.B."/>
        </authorList>
    </citation>
    <scope>NUCLEOTIDE SEQUENCE</scope>
    <source>
        <strain evidence="6">WA1</strain>
    </source>
</reference>
<dbReference type="InterPro" id="IPR038103">
    <property type="entry name" value="CDC73_C_sf"/>
</dbReference>
<evidence type="ECO:0000256" key="2">
    <source>
        <dbReference type="ARBA" id="ARBA00010427"/>
    </source>
</evidence>
<comment type="caution">
    <text evidence="6">The sequence shown here is derived from an EMBL/GenBank/DDBJ whole genome shotgun (WGS) entry which is preliminary data.</text>
</comment>
<dbReference type="GO" id="GO:0051301">
    <property type="term" value="P:cell division"/>
    <property type="evidence" value="ECO:0007669"/>
    <property type="project" value="UniProtKB-KW"/>
</dbReference>
<dbReference type="AlphaFoldDB" id="A0AAD9PPG3"/>
<dbReference type="GO" id="GO:0006368">
    <property type="term" value="P:transcription elongation by RNA polymerase II"/>
    <property type="evidence" value="ECO:0007669"/>
    <property type="project" value="InterPro"/>
</dbReference>
<protein>
    <submittedName>
        <fullName evidence="6">Bifunctional Cell division control protein 73</fullName>
    </submittedName>
</protein>
<dbReference type="GO" id="GO:0016593">
    <property type="term" value="C:Cdc73/Paf1 complex"/>
    <property type="evidence" value="ECO:0007669"/>
    <property type="project" value="InterPro"/>
</dbReference>
<dbReference type="Gene3D" id="3.40.50.11990">
    <property type="entry name" value="RNA polymerase II accessory factor, Cdc73 C-terminal domain"/>
    <property type="match status" value="1"/>
</dbReference>
<feature type="domain" description="Cell division control protein 73 C-terminal" evidence="5">
    <location>
        <begin position="285"/>
        <end position="445"/>
    </location>
</feature>
<keyword evidence="6" id="KW-0132">Cell division</keyword>
<evidence type="ECO:0000313" key="7">
    <source>
        <dbReference type="Proteomes" id="UP001214638"/>
    </source>
</evidence>